<evidence type="ECO:0000256" key="1">
    <source>
        <dbReference type="ARBA" id="ARBA00001933"/>
    </source>
</evidence>
<dbReference type="OrthoDB" id="9807157at2"/>
<evidence type="ECO:0000256" key="4">
    <source>
        <dbReference type="ARBA" id="ARBA00047715"/>
    </source>
</evidence>
<dbReference type="PANTHER" id="PTHR13693">
    <property type="entry name" value="CLASS II AMINOTRANSFERASE/8-AMINO-7-OXONONANOATE SYNTHASE"/>
    <property type="match status" value="1"/>
</dbReference>
<dbReference type="InterPro" id="IPR015424">
    <property type="entry name" value="PyrdxlP-dep_Trfase"/>
</dbReference>
<reference evidence="6 7" key="1">
    <citation type="submission" date="2019-09" db="EMBL/GenBank/DDBJ databases">
        <title>Actinomadura physcomitrii sp. nov., a novel actinomycete isolated from moss [Physcomitrium sphaericum (Ludw) Fuernr].</title>
        <authorList>
            <person name="Zhuang X."/>
            <person name="Liu C."/>
        </authorList>
    </citation>
    <scope>NUCLEOTIDE SEQUENCE [LARGE SCALE GENOMIC DNA]</scope>
    <source>
        <strain evidence="6 7">HMC1</strain>
    </source>
</reference>
<dbReference type="GO" id="GO:0008710">
    <property type="term" value="F:8-amino-7-oxononanoate synthase activity"/>
    <property type="evidence" value="ECO:0007669"/>
    <property type="project" value="UniProtKB-EC"/>
</dbReference>
<dbReference type="InterPro" id="IPR004839">
    <property type="entry name" value="Aminotransferase_I/II_large"/>
</dbReference>
<dbReference type="RefSeq" id="WP_151569988.1">
    <property type="nucleotide sequence ID" value="NZ_WBMT01000031.1"/>
</dbReference>
<comment type="catalytic activity">
    <reaction evidence="4">
        <text>6-carboxyhexanoyl-[ACP] + L-alanine + H(+) = (8S)-8-amino-7-oxononanoate + holo-[ACP] + CO2</text>
        <dbReference type="Rhea" id="RHEA:42288"/>
        <dbReference type="Rhea" id="RHEA-COMP:9685"/>
        <dbReference type="Rhea" id="RHEA-COMP:9955"/>
        <dbReference type="ChEBI" id="CHEBI:15378"/>
        <dbReference type="ChEBI" id="CHEBI:16526"/>
        <dbReference type="ChEBI" id="CHEBI:57972"/>
        <dbReference type="ChEBI" id="CHEBI:64479"/>
        <dbReference type="ChEBI" id="CHEBI:78846"/>
        <dbReference type="ChEBI" id="CHEBI:149468"/>
        <dbReference type="EC" id="2.3.1.47"/>
    </reaction>
</comment>
<evidence type="ECO:0000256" key="2">
    <source>
        <dbReference type="ARBA" id="ARBA00013187"/>
    </source>
</evidence>
<comment type="caution">
    <text evidence="6">The sequence shown here is derived from an EMBL/GenBank/DDBJ whole genome shotgun (WGS) entry which is preliminary data.</text>
</comment>
<dbReference type="InterPro" id="IPR050087">
    <property type="entry name" value="AON_synthase_class-II"/>
</dbReference>
<keyword evidence="3 6" id="KW-0808">Transferase</keyword>
<keyword evidence="6" id="KW-0032">Aminotransferase</keyword>
<evidence type="ECO:0000256" key="3">
    <source>
        <dbReference type="ARBA" id="ARBA00022679"/>
    </source>
</evidence>
<dbReference type="AlphaFoldDB" id="A0A6H9Y6U4"/>
<protein>
    <recommendedName>
        <fullName evidence="2">8-amino-7-oxononanoate synthase</fullName>
        <ecNumber evidence="2">2.3.1.47</ecNumber>
    </recommendedName>
</protein>
<sequence>MIPAALDAAAAALAGSAVPSGPLIQQSGPGRVHVDGRAMVNMASCDYLGLARHPHVLTAAHLAMEEWGLGSAAGRVLSGNTILHARLEERLAAWVGCQEAVLHGSCWTANAAIFAALAALTEQGNTRLAVFSDRLNHASIIDAIRAQRRAVARMVLYGHEDLDGLRHQLAQPADGTVKVIVTDGVFSMEGDLAPLADLCALAEEFEALLIVDDSHGTGVVGAGGHGTAEAHGVLGRVDVITGTLGKALGGAIGGFVAGARHLMTAVRTLSRPYVFSNNPPTAVVAGALAALDILESDPGPLTALRTRVRRLRDGITELGLPTHPGEHPIVPLIVGDEQQTHASAIAMVTADIYVTALTFPVVPRGQARLRLQVSATHSQTDIDRVLAALTQAPLTRPSG</sequence>
<dbReference type="SUPFAM" id="SSF53383">
    <property type="entry name" value="PLP-dependent transferases"/>
    <property type="match status" value="1"/>
</dbReference>
<name>A0A6H9Y6U4_9ACTN</name>
<evidence type="ECO:0000259" key="5">
    <source>
        <dbReference type="Pfam" id="PF00155"/>
    </source>
</evidence>
<accession>A0A6H9Y6U4</accession>
<gene>
    <name evidence="6" type="ORF">F8566_45645</name>
</gene>
<organism evidence="6 7">
    <name type="scientific">Actinomadura rudentiformis</name>
    <dbReference type="NCBI Taxonomy" id="359158"/>
    <lineage>
        <taxon>Bacteria</taxon>
        <taxon>Bacillati</taxon>
        <taxon>Actinomycetota</taxon>
        <taxon>Actinomycetes</taxon>
        <taxon>Streptosporangiales</taxon>
        <taxon>Thermomonosporaceae</taxon>
        <taxon>Actinomadura</taxon>
    </lineage>
</organism>
<evidence type="ECO:0000313" key="6">
    <source>
        <dbReference type="EMBL" id="KAB2340154.1"/>
    </source>
</evidence>
<keyword evidence="7" id="KW-1185">Reference proteome</keyword>
<dbReference type="Gene3D" id="3.40.640.10">
    <property type="entry name" value="Type I PLP-dependent aspartate aminotransferase-like (Major domain)"/>
    <property type="match status" value="1"/>
</dbReference>
<dbReference type="GO" id="GO:0008483">
    <property type="term" value="F:transaminase activity"/>
    <property type="evidence" value="ECO:0007669"/>
    <property type="project" value="UniProtKB-KW"/>
</dbReference>
<feature type="domain" description="Aminotransferase class I/classII large" evidence="5">
    <location>
        <begin position="39"/>
        <end position="389"/>
    </location>
</feature>
<dbReference type="Pfam" id="PF00155">
    <property type="entry name" value="Aminotran_1_2"/>
    <property type="match status" value="1"/>
</dbReference>
<dbReference type="EMBL" id="WBMT01000031">
    <property type="protein sequence ID" value="KAB2340154.1"/>
    <property type="molecule type" value="Genomic_DNA"/>
</dbReference>
<dbReference type="EC" id="2.3.1.47" evidence="2"/>
<dbReference type="Gene3D" id="3.90.1150.10">
    <property type="entry name" value="Aspartate Aminotransferase, domain 1"/>
    <property type="match status" value="1"/>
</dbReference>
<dbReference type="GO" id="GO:0030170">
    <property type="term" value="F:pyridoxal phosphate binding"/>
    <property type="evidence" value="ECO:0007669"/>
    <property type="project" value="InterPro"/>
</dbReference>
<proteinExistence type="predicted"/>
<dbReference type="InterPro" id="IPR015422">
    <property type="entry name" value="PyrdxlP-dep_Trfase_small"/>
</dbReference>
<dbReference type="Proteomes" id="UP000468735">
    <property type="component" value="Unassembled WGS sequence"/>
</dbReference>
<dbReference type="InterPro" id="IPR015421">
    <property type="entry name" value="PyrdxlP-dep_Trfase_major"/>
</dbReference>
<evidence type="ECO:0000313" key="7">
    <source>
        <dbReference type="Proteomes" id="UP000468735"/>
    </source>
</evidence>
<comment type="cofactor">
    <cofactor evidence="1">
        <name>pyridoxal 5'-phosphate</name>
        <dbReference type="ChEBI" id="CHEBI:597326"/>
    </cofactor>
</comment>